<dbReference type="InterPro" id="IPR002684">
    <property type="entry name" value="Biotin_synth/BioAB"/>
</dbReference>
<proteinExistence type="inferred from homology"/>
<evidence type="ECO:0000256" key="9">
    <source>
        <dbReference type="ARBA" id="ARBA00022723"/>
    </source>
</evidence>
<dbReference type="InterPro" id="IPR058240">
    <property type="entry name" value="rSAM_sf"/>
</dbReference>
<evidence type="ECO:0000256" key="6">
    <source>
        <dbReference type="ARBA" id="ARBA00022679"/>
    </source>
</evidence>
<feature type="binding site" evidence="16 17">
    <location>
        <position position="84"/>
    </location>
    <ligand>
        <name>[4Fe-4S] cluster</name>
        <dbReference type="ChEBI" id="CHEBI:49883"/>
        <note>4Fe-4S-S-AdoMet</note>
    </ligand>
</feature>
<dbReference type="Pfam" id="PF04055">
    <property type="entry name" value="Radical_SAM"/>
    <property type="match status" value="1"/>
</dbReference>
<dbReference type="InterPro" id="IPR006638">
    <property type="entry name" value="Elp3/MiaA/NifB-like_rSAM"/>
</dbReference>
<comment type="pathway">
    <text evidence="1 16">Cofactor biosynthesis; biotin biosynthesis; biotin from 7,8-diaminononanoate: step 2/2.</text>
</comment>
<evidence type="ECO:0000256" key="14">
    <source>
        <dbReference type="ARBA" id="ARBA00057568"/>
    </source>
</evidence>
<dbReference type="GO" id="GO:0004076">
    <property type="term" value="F:biotin synthase activity"/>
    <property type="evidence" value="ECO:0007669"/>
    <property type="project" value="UniProtKB-UniRule"/>
</dbReference>
<comment type="cofactor">
    <cofactor evidence="16">
        <name>[2Fe-2S] cluster</name>
        <dbReference type="ChEBI" id="CHEBI:190135"/>
    </cofactor>
    <text evidence="16">Binds 1 [2Fe-2S] cluster. The cluster is coordinated with 3 cysteines and 1 arginine.</text>
</comment>
<dbReference type="EC" id="2.8.1.6" evidence="4 16"/>
<dbReference type="HAMAP" id="MF_01694">
    <property type="entry name" value="BioB"/>
    <property type="match status" value="1"/>
</dbReference>
<dbReference type="GO" id="GO:0051537">
    <property type="term" value="F:2 iron, 2 sulfur cluster binding"/>
    <property type="evidence" value="ECO:0007669"/>
    <property type="project" value="UniProtKB-KW"/>
</dbReference>
<evidence type="ECO:0000256" key="10">
    <source>
        <dbReference type="ARBA" id="ARBA00022756"/>
    </source>
</evidence>
<comment type="cofactor">
    <cofactor evidence="16 17">
        <name>[4Fe-4S] cluster</name>
        <dbReference type="ChEBI" id="CHEBI:49883"/>
    </cofactor>
    <text evidence="16 17">Binds 1 [4Fe-4S] cluster. The cluster is coordinated with 3 cysteines and an exchangeable S-adenosyl-L-methionine.</text>
</comment>
<dbReference type="GO" id="GO:0009102">
    <property type="term" value="P:biotin biosynthetic process"/>
    <property type="evidence" value="ECO:0007669"/>
    <property type="project" value="UniProtKB-UniRule"/>
</dbReference>
<dbReference type="InterPro" id="IPR024177">
    <property type="entry name" value="Biotin_synthase"/>
</dbReference>
<keyword evidence="9 16" id="KW-0479">Metal-binding</keyword>
<evidence type="ECO:0000256" key="2">
    <source>
        <dbReference type="ARBA" id="ARBA00010765"/>
    </source>
</evidence>
<comment type="cofactor">
    <cofactor evidence="17">
        <name>[2Fe-2S] cluster</name>
        <dbReference type="ChEBI" id="CHEBI:190135"/>
    </cofactor>
    <text evidence="17">Binds 1 [2Fe-2S] cluster. The cluster is coordinated with 3 cysteines and 1 arginine.</text>
</comment>
<comment type="subunit">
    <text evidence="3 16">Homodimer.</text>
</comment>
<dbReference type="Pfam" id="PF06968">
    <property type="entry name" value="BATS"/>
    <property type="match status" value="1"/>
</dbReference>
<dbReference type="SFLD" id="SFLDG01278">
    <property type="entry name" value="biotin_synthase_like"/>
    <property type="match status" value="1"/>
</dbReference>
<dbReference type="SMART" id="SM00729">
    <property type="entry name" value="Elp3"/>
    <property type="match status" value="1"/>
</dbReference>
<evidence type="ECO:0000256" key="11">
    <source>
        <dbReference type="ARBA" id="ARBA00023004"/>
    </source>
</evidence>
<keyword evidence="6 16" id="KW-0808">Transferase</keyword>
<dbReference type="SMART" id="SM00876">
    <property type="entry name" value="BATS"/>
    <property type="match status" value="1"/>
</dbReference>
<dbReference type="Proteomes" id="UP000094757">
    <property type="component" value="Chromosome"/>
</dbReference>
<evidence type="ECO:0000256" key="13">
    <source>
        <dbReference type="ARBA" id="ARBA00051157"/>
    </source>
</evidence>
<keyword evidence="8 16" id="KW-0001">2Fe-2S</keyword>
<dbReference type="EMBL" id="CP017037">
    <property type="protein sequence ID" value="AOH39333.1"/>
    <property type="molecule type" value="Genomic_DNA"/>
</dbReference>
<keyword evidence="11 16" id="KW-0408">Iron</keyword>
<dbReference type="InterPro" id="IPR010722">
    <property type="entry name" value="BATS_dom"/>
</dbReference>
<dbReference type="KEGG" id="dpn:BCB69_04835"/>
<dbReference type="UniPathway" id="UPA00078">
    <property type="reaction ID" value="UER00162"/>
</dbReference>
<dbReference type="PANTHER" id="PTHR22976:SF2">
    <property type="entry name" value="BIOTIN SYNTHASE, MITOCHONDRIAL"/>
    <property type="match status" value="1"/>
</dbReference>
<evidence type="ECO:0000313" key="19">
    <source>
        <dbReference type="EMBL" id="AOH39333.1"/>
    </source>
</evidence>
<evidence type="ECO:0000256" key="1">
    <source>
        <dbReference type="ARBA" id="ARBA00004942"/>
    </source>
</evidence>
<evidence type="ECO:0000256" key="5">
    <source>
        <dbReference type="ARBA" id="ARBA00022485"/>
    </source>
</evidence>
<dbReference type="SFLD" id="SFLDG01060">
    <property type="entry name" value="BATS_domain_containing"/>
    <property type="match status" value="1"/>
</dbReference>
<comment type="similarity">
    <text evidence="2 16">Belongs to the radical SAM superfamily. Biotin synthase family.</text>
</comment>
<dbReference type="PROSITE" id="PS51918">
    <property type="entry name" value="RADICAL_SAM"/>
    <property type="match status" value="1"/>
</dbReference>
<feature type="binding site" evidence="16 17">
    <location>
        <position position="154"/>
    </location>
    <ligand>
        <name>[2Fe-2S] cluster</name>
        <dbReference type="ChEBI" id="CHEBI:190135"/>
    </ligand>
</feature>
<dbReference type="PIRSF" id="PIRSF001619">
    <property type="entry name" value="Biotin_synth"/>
    <property type="match status" value="1"/>
</dbReference>
<evidence type="ECO:0000256" key="8">
    <source>
        <dbReference type="ARBA" id="ARBA00022714"/>
    </source>
</evidence>
<keyword evidence="12 16" id="KW-0411">Iron-sulfur</keyword>
<dbReference type="Gene3D" id="3.20.20.70">
    <property type="entry name" value="Aldolase class I"/>
    <property type="match status" value="1"/>
</dbReference>
<dbReference type="GO" id="GO:0005506">
    <property type="term" value="F:iron ion binding"/>
    <property type="evidence" value="ECO:0007669"/>
    <property type="project" value="UniProtKB-UniRule"/>
</dbReference>
<dbReference type="SUPFAM" id="SSF102114">
    <property type="entry name" value="Radical SAM enzymes"/>
    <property type="match status" value="1"/>
</dbReference>
<dbReference type="InterPro" id="IPR013785">
    <property type="entry name" value="Aldolase_TIM"/>
</dbReference>
<evidence type="ECO:0000313" key="20">
    <source>
        <dbReference type="Proteomes" id="UP000094757"/>
    </source>
</evidence>
<keyword evidence="10 16" id="KW-0093">Biotin biosynthesis</keyword>
<keyword evidence="5 16" id="KW-0004">4Fe-4S</keyword>
<gene>
    <name evidence="16" type="primary">bioB</name>
    <name evidence="19" type="ORF">BCB69_04835</name>
</gene>
<sequence>MNREETYKMEVGYHQIIELAEKVIDGYTISRKEAIDLINTSDKDTMLLLAMADKIRQKFSGEGVDFCAIINARSGHCPEDCKFCAQSGWWKTGANVYKLLPENEIIAAAYKSKQAGAVRFSIVTSGRNQDNQNEFEEIIRVVKRIKEEVKIEVCCSLGLITKTQAIRLKEVGITRVHCNIETAPSYFPSICTTHTMEDKEHIIRTAQRAGIRVCSGGILGLGESKEQRVEMAFKLKELHIDSIPLNILNPIKGTPFSQNKSLSPLEILRTFAVFRFILPKALIRTAGGREVNLRSLQALAINGGLNGIMVGGYLTTGGRNPVLDKQMIADLGRTFTTPKINF</sequence>
<evidence type="ECO:0000256" key="4">
    <source>
        <dbReference type="ARBA" id="ARBA00012236"/>
    </source>
</evidence>
<dbReference type="GO" id="GO:0051539">
    <property type="term" value="F:4 iron, 4 sulfur cluster binding"/>
    <property type="evidence" value="ECO:0007669"/>
    <property type="project" value="UniProtKB-KW"/>
</dbReference>
<evidence type="ECO:0000256" key="17">
    <source>
        <dbReference type="PIRSR" id="PIRSR001619-1"/>
    </source>
</evidence>
<name>A0A1B3WED7_9FIRM</name>
<dbReference type="FunFam" id="3.20.20.70:FF:000026">
    <property type="entry name" value="Biotin synthase"/>
    <property type="match status" value="1"/>
</dbReference>
<feature type="binding site" evidence="16 17">
    <location>
        <position position="77"/>
    </location>
    <ligand>
        <name>[4Fe-4S] cluster</name>
        <dbReference type="ChEBI" id="CHEBI:49883"/>
        <note>4Fe-4S-S-AdoMet</note>
    </ligand>
</feature>
<dbReference type="CDD" id="cd01335">
    <property type="entry name" value="Radical_SAM"/>
    <property type="match status" value="1"/>
</dbReference>
<dbReference type="AlphaFoldDB" id="A0A1B3WED7"/>
<reference evidence="20" key="1">
    <citation type="submission" date="2016-08" db="EMBL/GenBank/DDBJ databases">
        <authorList>
            <person name="Holder M.E."/>
            <person name="Ajami N.J."/>
            <person name="Petrosino J.F."/>
        </authorList>
    </citation>
    <scope>NUCLEOTIDE SEQUENCE [LARGE SCALE GENOMIC DNA]</scope>
    <source>
        <strain evidence="20">F0677</strain>
    </source>
</reference>
<evidence type="ECO:0000256" key="3">
    <source>
        <dbReference type="ARBA" id="ARBA00011738"/>
    </source>
</evidence>
<feature type="binding site" evidence="16 17">
    <location>
        <position position="214"/>
    </location>
    <ligand>
        <name>[2Fe-2S] cluster</name>
        <dbReference type="ChEBI" id="CHEBI:190135"/>
    </ligand>
</feature>
<feature type="binding site" evidence="16 17">
    <location>
        <position position="284"/>
    </location>
    <ligand>
        <name>[2Fe-2S] cluster</name>
        <dbReference type="ChEBI" id="CHEBI:190135"/>
    </ligand>
</feature>
<protein>
    <recommendedName>
        <fullName evidence="15 16">Biotin synthase</fullName>
        <ecNumber evidence="4 16">2.8.1.6</ecNumber>
    </recommendedName>
</protein>
<dbReference type="STRING" id="39950.BCB69_04835"/>
<evidence type="ECO:0000256" key="12">
    <source>
        <dbReference type="ARBA" id="ARBA00023014"/>
    </source>
</evidence>
<evidence type="ECO:0000259" key="18">
    <source>
        <dbReference type="PROSITE" id="PS51918"/>
    </source>
</evidence>
<dbReference type="PANTHER" id="PTHR22976">
    <property type="entry name" value="BIOTIN SYNTHASE"/>
    <property type="match status" value="1"/>
</dbReference>
<evidence type="ECO:0000256" key="15">
    <source>
        <dbReference type="ARBA" id="ARBA00070199"/>
    </source>
</evidence>
<comment type="function">
    <text evidence="14 16">Catalyzes the conversion of dethiobiotin (DTB) to biotin by the insertion of a sulfur atom into dethiobiotin via a radical-based mechanism.</text>
</comment>
<keyword evidence="7 16" id="KW-0949">S-adenosyl-L-methionine</keyword>
<feature type="binding site" evidence="16 17">
    <location>
        <position position="121"/>
    </location>
    <ligand>
        <name>[2Fe-2S] cluster</name>
        <dbReference type="ChEBI" id="CHEBI:190135"/>
    </ligand>
</feature>
<dbReference type="InterPro" id="IPR007197">
    <property type="entry name" value="rSAM"/>
</dbReference>
<dbReference type="SFLD" id="SFLDS00029">
    <property type="entry name" value="Radical_SAM"/>
    <property type="match status" value="1"/>
</dbReference>
<comment type="catalytic activity">
    <reaction evidence="13 16">
        <text>(4R,5S)-dethiobiotin + (sulfur carrier)-SH + 2 reduced [2Fe-2S]-[ferredoxin] + 2 S-adenosyl-L-methionine = (sulfur carrier)-H + biotin + 2 5'-deoxyadenosine + 2 L-methionine + 2 oxidized [2Fe-2S]-[ferredoxin]</text>
        <dbReference type="Rhea" id="RHEA:22060"/>
        <dbReference type="Rhea" id="RHEA-COMP:10000"/>
        <dbReference type="Rhea" id="RHEA-COMP:10001"/>
        <dbReference type="Rhea" id="RHEA-COMP:14737"/>
        <dbReference type="Rhea" id="RHEA-COMP:14739"/>
        <dbReference type="ChEBI" id="CHEBI:17319"/>
        <dbReference type="ChEBI" id="CHEBI:29917"/>
        <dbReference type="ChEBI" id="CHEBI:33737"/>
        <dbReference type="ChEBI" id="CHEBI:33738"/>
        <dbReference type="ChEBI" id="CHEBI:57586"/>
        <dbReference type="ChEBI" id="CHEBI:57844"/>
        <dbReference type="ChEBI" id="CHEBI:59789"/>
        <dbReference type="ChEBI" id="CHEBI:64428"/>
        <dbReference type="ChEBI" id="CHEBI:149473"/>
        <dbReference type="EC" id="2.8.1.6"/>
    </reaction>
</comment>
<organism evidence="19 20">
    <name type="scientific">Dialister pneumosintes</name>
    <dbReference type="NCBI Taxonomy" id="39950"/>
    <lineage>
        <taxon>Bacteria</taxon>
        <taxon>Bacillati</taxon>
        <taxon>Bacillota</taxon>
        <taxon>Negativicutes</taxon>
        <taxon>Veillonellales</taxon>
        <taxon>Veillonellaceae</taxon>
        <taxon>Dialister</taxon>
    </lineage>
</organism>
<evidence type="ECO:0000256" key="16">
    <source>
        <dbReference type="HAMAP-Rule" id="MF_01694"/>
    </source>
</evidence>
<dbReference type="NCBIfam" id="TIGR00433">
    <property type="entry name" value="bioB"/>
    <property type="match status" value="1"/>
</dbReference>
<accession>A0A1B3WED7</accession>
<feature type="binding site" evidence="16 17">
    <location>
        <position position="81"/>
    </location>
    <ligand>
        <name>[4Fe-4S] cluster</name>
        <dbReference type="ChEBI" id="CHEBI:49883"/>
        <note>4Fe-4S-S-AdoMet</note>
    </ligand>
</feature>
<feature type="domain" description="Radical SAM core" evidence="18">
    <location>
        <begin position="59"/>
        <end position="289"/>
    </location>
</feature>
<evidence type="ECO:0000256" key="7">
    <source>
        <dbReference type="ARBA" id="ARBA00022691"/>
    </source>
</evidence>